<dbReference type="Gene3D" id="1.25.40.80">
    <property type="match status" value="1"/>
</dbReference>
<proteinExistence type="inferred from homology"/>
<comment type="cofactor">
    <cofactor evidence="4">
        <name>FAD</name>
        <dbReference type="ChEBI" id="CHEBI:57692"/>
    </cofactor>
    <text evidence="4">Binds 1 FAD per subunit.</text>
</comment>
<dbReference type="GO" id="GO:0003677">
    <property type="term" value="F:DNA binding"/>
    <property type="evidence" value="ECO:0007669"/>
    <property type="project" value="TreeGrafter"/>
</dbReference>
<comment type="cofactor">
    <cofactor evidence="1">
        <name>(6R)-5,10-methylene-5,6,7,8-tetrahydrofolate</name>
        <dbReference type="ChEBI" id="CHEBI:15636"/>
    </cofactor>
</comment>
<dbReference type="Proteomes" id="UP000243859">
    <property type="component" value="Unassembled WGS sequence"/>
</dbReference>
<dbReference type="InterPro" id="IPR014729">
    <property type="entry name" value="Rossmann-like_a/b/a_fold"/>
</dbReference>
<keyword evidence="9" id="KW-1185">Reference proteome</keyword>
<dbReference type="PANTHER" id="PTHR11455:SF9">
    <property type="entry name" value="CRYPTOCHROME CIRCADIAN CLOCK 5 ISOFORM X1"/>
    <property type="match status" value="1"/>
</dbReference>
<reference evidence="8 9" key="1">
    <citation type="submission" date="2018-04" db="EMBL/GenBank/DDBJ databases">
        <title>Genomic Encyclopedia of Archaeal and Bacterial Type Strains, Phase II (KMG-II): from individual species to whole genera.</title>
        <authorList>
            <person name="Goeker M."/>
        </authorList>
    </citation>
    <scope>NUCLEOTIDE SEQUENCE [LARGE SCALE GENOMIC DNA]</scope>
    <source>
        <strain evidence="8 9">DSM 18064</strain>
    </source>
</reference>
<accession>A0A2T5BVI0</accession>
<feature type="domain" description="Photolyase/cryptochrome alpha/beta" evidence="7">
    <location>
        <begin position="5"/>
        <end position="131"/>
    </location>
</feature>
<comment type="similarity">
    <text evidence="6">Belongs to the DNA photolyase family.</text>
</comment>
<dbReference type="Gene3D" id="3.40.50.620">
    <property type="entry name" value="HUPs"/>
    <property type="match status" value="1"/>
</dbReference>
<evidence type="ECO:0000256" key="2">
    <source>
        <dbReference type="ARBA" id="ARBA00022630"/>
    </source>
</evidence>
<dbReference type="InterPro" id="IPR036134">
    <property type="entry name" value="Crypto/Photolyase_FAD-like_sf"/>
</dbReference>
<dbReference type="EMBL" id="QAAA01000002">
    <property type="protein sequence ID" value="PTN03583.1"/>
    <property type="molecule type" value="Genomic_DNA"/>
</dbReference>
<evidence type="ECO:0000313" key="8">
    <source>
        <dbReference type="EMBL" id="PTN03583.1"/>
    </source>
</evidence>
<keyword evidence="2 4" id="KW-0285">Flavoprotein</keyword>
<dbReference type="InterPro" id="IPR005101">
    <property type="entry name" value="Cryptochr/Photolyase_FAD-bd"/>
</dbReference>
<dbReference type="GO" id="GO:0009416">
    <property type="term" value="P:response to light stimulus"/>
    <property type="evidence" value="ECO:0007669"/>
    <property type="project" value="TreeGrafter"/>
</dbReference>
<dbReference type="SUPFAM" id="SSF52425">
    <property type="entry name" value="Cryptochrome/photolyase, N-terminal domain"/>
    <property type="match status" value="1"/>
</dbReference>
<dbReference type="InterPro" id="IPR006050">
    <property type="entry name" value="DNA_photolyase_N"/>
</dbReference>
<evidence type="ECO:0000256" key="6">
    <source>
        <dbReference type="RuleBase" id="RU004182"/>
    </source>
</evidence>
<keyword evidence="3 4" id="KW-0274">FAD</keyword>
<keyword evidence="8" id="KW-0456">Lyase</keyword>
<dbReference type="RefSeq" id="WP_107890868.1">
    <property type="nucleotide sequence ID" value="NZ_NHSI01000018.1"/>
</dbReference>
<comment type="caution">
    <text evidence="8">The sequence shown here is derived from an EMBL/GenBank/DDBJ whole genome shotgun (WGS) entry which is preliminary data.</text>
</comment>
<dbReference type="Pfam" id="PF00875">
    <property type="entry name" value="DNA_photolyase"/>
    <property type="match status" value="1"/>
</dbReference>
<dbReference type="Pfam" id="PF03441">
    <property type="entry name" value="FAD_binding_7"/>
    <property type="match status" value="1"/>
</dbReference>
<feature type="binding site" evidence="4">
    <location>
        <begin position="236"/>
        <end position="240"/>
    </location>
    <ligand>
        <name>FAD</name>
        <dbReference type="ChEBI" id="CHEBI:57692"/>
    </ligand>
</feature>
<protein>
    <submittedName>
        <fullName evidence="8">Deoxyribodipyrimidine photo-lyase</fullName>
    </submittedName>
</protein>
<dbReference type="PANTHER" id="PTHR11455">
    <property type="entry name" value="CRYPTOCHROME"/>
    <property type="match status" value="1"/>
</dbReference>
<feature type="site" description="Electron transfer via tryptophanyl radical" evidence="5">
    <location>
        <position position="305"/>
    </location>
</feature>
<name>A0A2T5BVI0_9RHOB</name>
<evidence type="ECO:0000259" key="7">
    <source>
        <dbReference type="PROSITE" id="PS51645"/>
    </source>
</evidence>
<feature type="site" description="Electron transfer via tryptophanyl radical" evidence="5">
    <location>
        <position position="360"/>
    </location>
</feature>
<gene>
    <name evidence="8" type="ORF">C8N32_102109</name>
</gene>
<feature type="binding site" evidence="4">
    <location>
        <begin position="373"/>
        <end position="375"/>
    </location>
    <ligand>
        <name>FAD</name>
        <dbReference type="ChEBI" id="CHEBI:57692"/>
    </ligand>
</feature>
<dbReference type="GO" id="GO:0071949">
    <property type="term" value="F:FAD binding"/>
    <property type="evidence" value="ECO:0007669"/>
    <property type="project" value="TreeGrafter"/>
</dbReference>
<feature type="site" description="Electron transfer via tryptophanyl radical" evidence="5">
    <location>
        <position position="383"/>
    </location>
</feature>
<dbReference type="OrthoDB" id="9772484at2"/>
<feature type="binding site" evidence="4">
    <location>
        <position position="224"/>
    </location>
    <ligand>
        <name>FAD</name>
        <dbReference type="ChEBI" id="CHEBI:57692"/>
    </ligand>
</feature>
<dbReference type="SUPFAM" id="SSF48173">
    <property type="entry name" value="Cryptochrome/photolyase FAD-binding domain"/>
    <property type="match status" value="1"/>
</dbReference>
<evidence type="ECO:0000313" key="9">
    <source>
        <dbReference type="Proteomes" id="UP000243859"/>
    </source>
</evidence>
<dbReference type="PRINTS" id="PR00147">
    <property type="entry name" value="DNAPHOTLYASE"/>
</dbReference>
<evidence type="ECO:0000256" key="5">
    <source>
        <dbReference type="PIRSR" id="PIRSR602081-2"/>
    </source>
</evidence>
<dbReference type="InterPro" id="IPR002081">
    <property type="entry name" value="Cryptochrome/DNA_photolyase_1"/>
</dbReference>
<feature type="binding site" evidence="4">
    <location>
        <position position="271"/>
    </location>
    <ligand>
        <name>FAD</name>
        <dbReference type="ChEBI" id="CHEBI:57692"/>
    </ligand>
</feature>
<dbReference type="PROSITE" id="PS51645">
    <property type="entry name" value="PHR_CRY_ALPHA_BETA"/>
    <property type="match status" value="1"/>
</dbReference>
<sequence>MVSSSPILWWVRRDLRLSDNPALAAAVSRARPLIPVFLHDETVESLGAAPRWRLGLGVERLAKRLRQLGAGLVCRRGPARETLLELVAETGAGTVVWNRCYDPDSIARDMPLKAELARRGVAARSFGGHVVFEPWALETGAGRHYKVYTPYWKALRVLDAEPPLASPANLTAPDIWPRSEDIADWHMGAGMGRGADVVAAHVRVGEEAAADRLEQFLEERLPRYTGDRDRPDLPATSGLSENLAWGEIGPRRCWQAGMMAMDAGVAGAETFLRELAWREFAYHLMYHTPRLLTANWRTRWDAFPWNAEANAPEVLAWKQGRTGVAFVDAAMRQMHVSGTMHNRARMIAASYLTKHLLTHWRIGQAWFAQHLIDWDPASNAMGWQWTAGSGPDAAPYFRIFNPDTQLARFDPHGVYTDRWLAEGRARPTDTALSYYRAIPRRWNLSPGDPPPQPVIGLSAGRARALAAYETVRV</sequence>
<dbReference type="GO" id="GO:0003904">
    <property type="term" value="F:deoxyribodipyrimidine photo-lyase activity"/>
    <property type="evidence" value="ECO:0007669"/>
    <property type="project" value="TreeGrafter"/>
</dbReference>
<organism evidence="8 9">
    <name type="scientific">Rhodovulum imhoffii</name>
    <dbReference type="NCBI Taxonomy" id="365340"/>
    <lineage>
        <taxon>Bacteria</taxon>
        <taxon>Pseudomonadati</taxon>
        <taxon>Pseudomonadota</taxon>
        <taxon>Alphaproteobacteria</taxon>
        <taxon>Rhodobacterales</taxon>
        <taxon>Paracoccaceae</taxon>
        <taxon>Rhodovulum</taxon>
    </lineage>
</organism>
<dbReference type="AlphaFoldDB" id="A0A2T5BVI0"/>
<dbReference type="InterPro" id="IPR036155">
    <property type="entry name" value="Crypto/Photolyase_N_sf"/>
</dbReference>
<evidence type="ECO:0000256" key="4">
    <source>
        <dbReference type="PIRSR" id="PIRSR602081-1"/>
    </source>
</evidence>
<dbReference type="Gene3D" id="1.10.579.10">
    <property type="entry name" value="DNA Cyclobutane Dipyrimidine Photolyase, subunit A, domain 3"/>
    <property type="match status" value="1"/>
</dbReference>
<evidence type="ECO:0000256" key="1">
    <source>
        <dbReference type="ARBA" id="ARBA00001932"/>
    </source>
</evidence>
<keyword evidence="6" id="KW-0157">Chromophore</keyword>
<evidence type="ECO:0000256" key="3">
    <source>
        <dbReference type="ARBA" id="ARBA00022827"/>
    </source>
</evidence>